<dbReference type="AlphaFoldDB" id="A0A1Y5P032"/>
<organism evidence="1">
    <name type="scientific">uncultured Mycobacterium sp</name>
    <dbReference type="NCBI Taxonomy" id="171292"/>
    <lineage>
        <taxon>Bacteria</taxon>
        <taxon>Bacillati</taxon>
        <taxon>Actinomycetota</taxon>
        <taxon>Actinomycetes</taxon>
        <taxon>Mycobacteriales</taxon>
        <taxon>Mycobacteriaceae</taxon>
        <taxon>Mycobacterium</taxon>
        <taxon>environmental samples</taxon>
    </lineage>
</organism>
<name>A0A1Y5P032_9MYCO</name>
<evidence type="ECO:0000313" key="1">
    <source>
        <dbReference type="EMBL" id="SBS70920.1"/>
    </source>
</evidence>
<proteinExistence type="predicted"/>
<reference evidence="1" key="1">
    <citation type="submission" date="2016-03" db="EMBL/GenBank/DDBJ databases">
        <authorList>
            <person name="Ploux O."/>
        </authorList>
    </citation>
    <scope>NUCLEOTIDE SEQUENCE</scope>
    <source>
        <strain evidence="1">UC10</strain>
    </source>
</reference>
<sequence length="79" mass="8577">MLPPSERALRAKLAAHTSWANTEDRTARTANGRRAFDEKFLAEAGGDPVRAAHLRKAFYTRLALKSAAARRRRGGGSAA</sequence>
<dbReference type="EMBL" id="FLQS01000001">
    <property type="protein sequence ID" value="SBS70920.1"/>
    <property type="molecule type" value="Genomic_DNA"/>
</dbReference>
<gene>
    <name evidence="1" type="ORF">MHPYR_10381</name>
</gene>
<accession>A0A1Y5P032</accession>
<protein>
    <submittedName>
        <fullName evidence="1">Uncharacterized protein</fullName>
    </submittedName>
</protein>